<organism evidence="1 2">
    <name type="scientific">Evansella vedderi</name>
    <dbReference type="NCBI Taxonomy" id="38282"/>
    <lineage>
        <taxon>Bacteria</taxon>
        <taxon>Bacillati</taxon>
        <taxon>Bacillota</taxon>
        <taxon>Bacilli</taxon>
        <taxon>Bacillales</taxon>
        <taxon>Bacillaceae</taxon>
        <taxon>Evansella</taxon>
    </lineage>
</organism>
<name>A0ABT9ZZ18_9BACI</name>
<gene>
    <name evidence="1" type="ORF">J2S74_003911</name>
</gene>
<dbReference type="Proteomes" id="UP001230005">
    <property type="component" value="Unassembled WGS sequence"/>
</dbReference>
<proteinExistence type="predicted"/>
<dbReference type="EMBL" id="JAUSUG010000017">
    <property type="protein sequence ID" value="MDQ0256491.1"/>
    <property type="molecule type" value="Genomic_DNA"/>
</dbReference>
<comment type="caution">
    <text evidence="1">The sequence shown here is derived from an EMBL/GenBank/DDBJ whole genome shotgun (WGS) entry which is preliminary data.</text>
</comment>
<evidence type="ECO:0000313" key="1">
    <source>
        <dbReference type="EMBL" id="MDQ0256491.1"/>
    </source>
</evidence>
<reference evidence="1 2" key="1">
    <citation type="submission" date="2023-07" db="EMBL/GenBank/DDBJ databases">
        <title>Genomic Encyclopedia of Type Strains, Phase IV (KMG-IV): sequencing the most valuable type-strain genomes for metagenomic binning, comparative biology and taxonomic classification.</title>
        <authorList>
            <person name="Goeker M."/>
        </authorList>
    </citation>
    <scope>NUCLEOTIDE SEQUENCE [LARGE SCALE GENOMIC DNA]</scope>
    <source>
        <strain evidence="1 2">DSM 9768</strain>
    </source>
</reference>
<protein>
    <recommendedName>
        <fullName evidence="3">Replication initiation factor</fullName>
    </recommendedName>
</protein>
<keyword evidence="2" id="KW-1185">Reference proteome</keyword>
<dbReference type="RefSeq" id="WP_307328696.1">
    <property type="nucleotide sequence ID" value="NZ_JAUSUG010000017.1"/>
</dbReference>
<evidence type="ECO:0000313" key="2">
    <source>
        <dbReference type="Proteomes" id="UP001230005"/>
    </source>
</evidence>
<sequence length="306" mass="36139">MLSLEYLQECYGFNHSKWKINGEILDTEKGVKRLTNWTEEKRVRWHVQWRDQLAEKTGCLTNRMIQTIHGERIILSDAGWVTLHDEVTSLFSYKNRENEIGAFFGRYFSLGMQDVDTEINDPYANNKLKIYLQQSFLTKNSTEEMRFLEGIRRESRLRYNKAKEIKEKAGGKQEPIVAPIRSLDQGKVVYGQFYWTNLKGRPEKGYGSLRNVLTEWLQRYGQTSLFSLLNEIDKEFSLKGYHGKNLLAECLTPWEFLEYVMKTRDVHEKDELLVWKEKLTYQWEASRLLVKALGEWLDVAQEKVTV</sequence>
<evidence type="ECO:0008006" key="3">
    <source>
        <dbReference type="Google" id="ProtNLM"/>
    </source>
</evidence>
<accession>A0ABT9ZZ18</accession>